<feature type="coiled-coil region" evidence="1">
    <location>
        <begin position="177"/>
        <end position="204"/>
    </location>
</feature>
<evidence type="ECO:0000256" key="1">
    <source>
        <dbReference type="SAM" id="Coils"/>
    </source>
</evidence>
<accession>A0A507FJM8</accession>
<dbReference type="PANTHER" id="PTHR31540">
    <property type="entry name" value="CENTROSOMAL PROTEIN OF 131 KDA"/>
    <property type="match status" value="1"/>
</dbReference>
<gene>
    <name evidence="2" type="ORF">CcCBS67573_g02096</name>
</gene>
<reference evidence="2 3" key="1">
    <citation type="journal article" date="2019" name="Sci. Rep.">
        <title>Comparative genomics of chytrid fungi reveal insights into the obligate biotrophic and pathogenic lifestyle of Synchytrium endobioticum.</title>
        <authorList>
            <person name="van de Vossenberg B.T.L.H."/>
            <person name="Warris S."/>
            <person name="Nguyen H.D.T."/>
            <person name="van Gent-Pelzer M.P.E."/>
            <person name="Joly D.L."/>
            <person name="van de Geest H.C."/>
            <person name="Bonants P.J.M."/>
            <person name="Smith D.S."/>
            <person name="Levesque C.A."/>
            <person name="van der Lee T.A.J."/>
        </authorList>
    </citation>
    <scope>NUCLEOTIDE SEQUENCE [LARGE SCALE GENOMIC DNA]</scope>
    <source>
        <strain evidence="2 3">CBS 675.73</strain>
    </source>
</reference>
<dbReference type="STRING" id="246404.A0A507FJM8"/>
<name>A0A507FJM8_9FUNG</name>
<comment type="caution">
    <text evidence="2">The sequence shown here is derived from an EMBL/GenBank/DDBJ whole genome shotgun (WGS) entry which is preliminary data.</text>
</comment>
<dbReference type="EMBL" id="QEAP01000041">
    <property type="protein sequence ID" value="TPX76631.1"/>
    <property type="molecule type" value="Genomic_DNA"/>
</dbReference>
<dbReference type="PANTHER" id="PTHR31540:SF1">
    <property type="entry name" value="CENTROSOMAL PROTEIN OF 131 KDA"/>
    <property type="match status" value="1"/>
</dbReference>
<feature type="coiled-coil region" evidence="1">
    <location>
        <begin position="395"/>
        <end position="422"/>
    </location>
</feature>
<feature type="coiled-coil region" evidence="1">
    <location>
        <begin position="462"/>
        <end position="521"/>
    </location>
</feature>
<proteinExistence type="predicted"/>
<dbReference type="InterPro" id="IPR030465">
    <property type="entry name" value="CEP131"/>
</dbReference>
<dbReference type="OrthoDB" id="197735at2759"/>
<organism evidence="2 3">
    <name type="scientific">Chytriomyces confervae</name>
    <dbReference type="NCBI Taxonomy" id="246404"/>
    <lineage>
        <taxon>Eukaryota</taxon>
        <taxon>Fungi</taxon>
        <taxon>Fungi incertae sedis</taxon>
        <taxon>Chytridiomycota</taxon>
        <taxon>Chytridiomycota incertae sedis</taxon>
        <taxon>Chytridiomycetes</taxon>
        <taxon>Chytridiales</taxon>
        <taxon>Chytriomycetaceae</taxon>
        <taxon>Chytriomyces</taxon>
    </lineage>
</organism>
<sequence>MTKLTLAEEIRLEAEREMRESCDREAQIAVAAEGDHDIFHFTRSSSKANMIARYDVNASQRIDRILNLLKTTNESAIIPVESVPVDVYKEREPSAPAEIGKDDYKPAIFDEVKAKLVAQQQELDEKSKLVQSMTLELSELKESSAMQADEYKKSLKTRLSAQRKEFEAVVKRHLTFIDTLLAEKNELAKKCETLSEDMKHMERSFKEKMKLQEDQNLKEVKQQRELWQASEKIKRDKWISEKTKVIKDQTVKGLEPEIQRMIAQHKIQLRQSEEKHKEDIIREKRQLMDTSQQQLEQLREKLTTERQKACEEEREYARQRYQKQLERDEMEYQQQKRKLTAEFEQQKHYIEEEARQARTSDQLEHKKAMDQMRDAFEKERFEAKATLESAIRKQAMDQQLLREQLQIEKEQWQDRFMAKQDAEIRAWEKQLKERLIKERDDELEMIVQRLECETSSTSGDIHKRYQTQIEKMKSDMAEEIKQLREKHNLSLDKVIEAQQSLQSIEEQKREMQKQLLHSQHQCISQESLIATQKAELQRLKMGENELSATIRREFSDKLQAQESLIQTLQAETQTLSVKIPLLNQQHQEELKRACEEKELSLSTLETRVAAALASKDEQIKFLRTKVHELSTKNNQLKNYVESKCQELL</sequence>
<evidence type="ECO:0008006" key="4">
    <source>
        <dbReference type="Google" id="ProtNLM"/>
    </source>
</evidence>
<evidence type="ECO:0000313" key="3">
    <source>
        <dbReference type="Proteomes" id="UP000320333"/>
    </source>
</evidence>
<dbReference type="GO" id="GO:0005929">
    <property type="term" value="C:cilium"/>
    <property type="evidence" value="ECO:0007669"/>
    <property type="project" value="GOC"/>
</dbReference>
<keyword evidence="1" id="KW-0175">Coiled coil</keyword>
<evidence type="ECO:0000313" key="2">
    <source>
        <dbReference type="EMBL" id="TPX76631.1"/>
    </source>
</evidence>
<protein>
    <recommendedName>
        <fullName evidence="4">5-azacytidine-induced protein 1</fullName>
    </recommendedName>
</protein>
<feature type="coiled-coil region" evidence="1">
    <location>
        <begin position="281"/>
        <end position="342"/>
    </location>
</feature>
<feature type="coiled-coil region" evidence="1">
    <location>
        <begin position="109"/>
        <end position="143"/>
    </location>
</feature>
<dbReference type="Proteomes" id="UP000320333">
    <property type="component" value="Unassembled WGS sequence"/>
</dbReference>
<feature type="coiled-coil region" evidence="1">
    <location>
        <begin position="551"/>
        <end position="607"/>
    </location>
</feature>
<keyword evidence="3" id="KW-1185">Reference proteome</keyword>
<dbReference type="AlphaFoldDB" id="A0A507FJM8"/>
<dbReference type="GO" id="GO:0035735">
    <property type="term" value="P:intraciliary transport involved in cilium assembly"/>
    <property type="evidence" value="ECO:0007669"/>
    <property type="project" value="InterPro"/>
</dbReference>